<dbReference type="SUPFAM" id="SSF49599">
    <property type="entry name" value="TRAF domain-like"/>
    <property type="match status" value="2"/>
</dbReference>
<organism evidence="8 9">
    <name type="scientific">Hydra vulgaris</name>
    <name type="common">Hydra</name>
    <name type="synonym">Hydra attenuata</name>
    <dbReference type="NCBI Taxonomy" id="6087"/>
    <lineage>
        <taxon>Eukaryota</taxon>
        <taxon>Metazoa</taxon>
        <taxon>Cnidaria</taxon>
        <taxon>Hydrozoa</taxon>
        <taxon>Hydroidolina</taxon>
        <taxon>Anthoathecata</taxon>
        <taxon>Aplanulata</taxon>
        <taxon>Hydridae</taxon>
        <taxon>Hydra</taxon>
    </lineage>
</organism>
<evidence type="ECO:0000313" key="8">
    <source>
        <dbReference type="Proteomes" id="UP001652625"/>
    </source>
</evidence>
<keyword evidence="8" id="KW-1185">Reference proteome</keyword>
<feature type="domain" description="RING-type" evidence="6">
    <location>
        <begin position="26"/>
        <end position="67"/>
    </location>
</feature>
<dbReference type="InterPro" id="IPR001841">
    <property type="entry name" value="Znf_RING"/>
</dbReference>
<gene>
    <name evidence="9" type="primary">LOC136091400</name>
</gene>
<sequence>MENLYAEKFGGYDVHFLQELLDELECPVCKMALREPILTMCGHRICLSCSEEMRKRNNGVLICPLDNTILKPEQIFPDKAIERAILQLKVKCNNFLKNCQWTGELKTINNHLRTCEYQEVKCLNEQCLTSLLRNELSNHMETKCIYRLITCQHCNQKIFFCNKQTHLETCECLPTYCENQCGMKILLKEKSSHIINSCANTIVSCQYLSIGCNFKGMKKEQDSHNNSSIQNHFSMAISKVSALENKILLNEKEMEAKITILKNEIDSRKEQDLLTTNKLLMSMSKLENKIALIEKDSETKKTIFKNEKDSRKEQDLLTTNQLQASMSKLENKIALIEKESETKKTIFKNEKKKNSPPAKGTLPVKKEKPASEKPKCDNCGSEDDLISFFFLHVNYCIKCYHALGAKALLK</sequence>
<keyword evidence="3 4" id="KW-0862">Zinc</keyword>
<evidence type="ECO:0000259" key="6">
    <source>
        <dbReference type="PROSITE" id="PS50089"/>
    </source>
</evidence>
<dbReference type="PANTHER" id="PTHR10131:SF148">
    <property type="entry name" value="TNF RECEPTOR-ASSOCIATED FACTOR"/>
    <property type="match status" value="1"/>
</dbReference>
<dbReference type="GeneID" id="136091400"/>
<evidence type="ECO:0000256" key="5">
    <source>
        <dbReference type="SAM" id="MobiDB-lite"/>
    </source>
</evidence>
<dbReference type="InterPro" id="IPR001293">
    <property type="entry name" value="Znf_TRAF"/>
</dbReference>
<dbReference type="SMART" id="SM00184">
    <property type="entry name" value="RING"/>
    <property type="match status" value="1"/>
</dbReference>
<reference evidence="9" key="1">
    <citation type="submission" date="2025-08" db="UniProtKB">
        <authorList>
            <consortium name="RefSeq"/>
        </authorList>
    </citation>
    <scope>IDENTIFICATION</scope>
</reference>
<dbReference type="Pfam" id="PF02176">
    <property type="entry name" value="zf-TRAF"/>
    <property type="match status" value="1"/>
</dbReference>
<evidence type="ECO:0000256" key="1">
    <source>
        <dbReference type="ARBA" id="ARBA00022723"/>
    </source>
</evidence>
<dbReference type="InterPro" id="IPR012227">
    <property type="entry name" value="TNF_rcpt-assoc_TRAF_met"/>
</dbReference>
<keyword evidence="2 4" id="KW-0863">Zinc-finger</keyword>
<evidence type="ECO:0000256" key="4">
    <source>
        <dbReference type="PROSITE-ProRule" id="PRU00207"/>
    </source>
</evidence>
<feature type="zinc finger region" description="TRAF-type" evidence="4">
    <location>
        <begin position="111"/>
        <end position="154"/>
    </location>
</feature>
<protein>
    <submittedName>
        <fullName evidence="9">TNF receptor-associated factor 3-like isoform X1</fullName>
    </submittedName>
</protein>
<feature type="domain" description="TRAF-type" evidence="7">
    <location>
        <begin position="111"/>
        <end position="154"/>
    </location>
</feature>
<dbReference type="SUPFAM" id="SSF57850">
    <property type="entry name" value="RING/U-box"/>
    <property type="match status" value="1"/>
</dbReference>
<dbReference type="InterPro" id="IPR027370">
    <property type="entry name" value="Znf-RING_euk"/>
</dbReference>
<feature type="domain" description="TRAF-type" evidence="7">
    <location>
        <begin position="165"/>
        <end position="212"/>
    </location>
</feature>
<dbReference type="Pfam" id="PF13445">
    <property type="entry name" value="zf-RING_UBOX"/>
    <property type="match status" value="1"/>
</dbReference>
<dbReference type="PANTHER" id="PTHR10131">
    <property type="entry name" value="TNF RECEPTOR ASSOCIATED FACTOR"/>
    <property type="match status" value="1"/>
</dbReference>
<dbReference type="RefSeq" id="XP_065674986.1">
    <property type="nucleotide sequence ID" value="XM_065818914.1"/>
</dbReference>
<evidence type="ECO:0000259" key="7">
    <source>
        <dbReference type="PROSITE" id="PS50145"/>
    </source>
</evidence>
<name>A0ABM4DKC2_HYDVU</name>
<dbReference type="InterPro" id="IPR013083">
    <property type="entry name" value="Znf_RING/FYVE/PHD"/>
</dbReference>
<feature type="zinc finger region" description="TRAF-type" evidence="4">
    <location>
        <begin position="165"/>
        <end position="212"/>
    </location>
</feature>
<accession>A0ABM4DKC2</accession>
<feature type="compositionally biased region" description="Basic and acidic residues" evidence="5">
    <location>
        <begin position="364"/>
        <end position="376"/>
    </location>
</feature>
<keyword evidence="1 4" id="KW-0479">Metal-binding</keyword>
<dbReference type="Gene3D" id="3.30.40.10">
    <property type="entry name" value="Zinc/RING finger domain, C3HC4 (zinc finger)"/>
    <property type="match status" value="2"/>
</dbReference>
<dbReference type="Proteomes" id="UP001652625">
    <property type="component" value="Chromosome 15"/>
</dbReference>
<feature type="region of interest" description="Disordered" evidence="5">
    <location>
        <begin position="346"/>
        <end position="376"/>
    </location>
</feature>
<proteinExistence type="predicted"/>
<dbReference type="PIRSF" id="PIRSF015614">
    <property type="entry name" value="TRAF"/>
    <property type="match status" value="1"/>
</dbReference>
<dbReference type="PROSITE" id="PS50089">
    <property type="entry name" value="ZF_RING_2"/>
    <property type="match status" value="1"/>
</dbReference>
<evidence type="ECO:0000313" key="9">
    <source>
        <dbReference type="RefSeq" id="XP_065674986.1"/>
    </source>
</evidence>
<evidence type="ECO:0000256" key="2">
    <source>
        <dbReference type="ARBA" id="ARBA00022771"/>
    </source>
</evidence>
<evidence type="ECO:0000256" key="3">
    <source>
        <dbReference type="ARBA" id="ARBA00022833"/>
    </source>
</evidence>
<dbReference type="PROSITE" id="PS50145">
    <property type="entry name" value="ZF_TRAF"/>
    <property type="match status" value="2"/>
</dbReference>